<feature type="compositionally biased region" description="Polar residues" evidence="1">
    <location>
        <begin position="48"/>
        <end position="69"/>
    </location>
</feature>
<name>A0A1Y2DI69_9FUNG</name>
<dbReference type="InterPro" id="IPR036047">
    <property type="entry name" value="F-box-like_dom_sf"/>
</dbReference>
<dbReference type="SUPFAM" id="SSF81383">
    <property type="entry name" value="F-box domain"/>
    <property type="match status" value="1"/>
</dbReference>
<dbReference type="Gene3D" id="3.80.10.10">
    <property type="entry name" value="Ribonuclease Inhibitor"/>
    <property type="match status" value="2"/>
</dbReference>
<dbReference type="SUPFAM" id="SSF52047">
    <property type="entry name" value="RNI-like"/>
    <property type="match status" value="1"/>
</dbReference>
<dbReference type="OrthoDB" id="10257471at2759"/>
<feature type="region of interest" description="Disordered" evidence="1">
    <location>
        <begin position="564"/>
        <end position="588"/>
    </location>
</feature>
<proteinExistence type="predicted"/>
<reference evidence="3 4" key="1">
    <citation type="submission" date="2016-08" db="EMBL/GenBank/DDBJ databases">
        <title>A Parts List for Fungal Cellulosomes Revealed by Comparative Genomics.</title>
        <authorList>
            <consortium name="DOE Joint Genome Institute"/>
            <person name="Haitjema C.H."/>
            <person name="Gilmore S.P."/>
            <person name="Henske J.K."/>
            <person name="Solomon K.V."/>
            <person name="De Groot R."/>
            <person name="Kuo A."/>
            <person name="Mondo S.J."/>
            <person name="Salamov A.A."/>
            <person name="Labutti K."/>
            <person name="Zhao Z."/>
            <person name="Chiniquy J."/>
            <person name="Barry K."/>
            <person name="Brewer H.M."/>
            <person name="Purvine S.O."/>
            <person name="Wright A.T."/>
            <person name="Boxma B."/>
            <person name="Van Alen T."/>
            <person name="Hackstein J.H."/>
            <person name="Baker S.E."/>
            <person name="Grigoriev I.V."/>
            <person name="O'Malley M.A."/>
        </authorList>
    </citation>
    <scope>NUCLEOTIDE SEQUENCE [LARGE SCALE GENOMIC DNA]</scope>
    <source>
        <strain evidence="3 4">G1</strain>
    </source>
</reference>
<feature type="compositionally biased region" description="Low complexity" evidence="1">
    <location>
        <begin position="564"/>
        <end position="573"/>
    </location>
</feature>
<feature type="region of interest" description="Disordered" evidence="1">
    <location>
        <begin position="40"/>
        <end position="69"/>
    </location>
</feature>
<dbReference type="InterPro" id="IPR001810">
    <property type="entry name" value="F-box_dom"/>
</dbReference>
<feature type="region of interest" description="Disordered" evidence="1">
    <location>
        <begin position="254"/>
        <end position="277"/>
    </location>
</feature>
<dbReference type="CDD" id="cd09917">
    <property type="entry name" value="F-box_SF"/>
    <property type="match status" value="1"/>
</dbReference>
<feature type="compositionally biased region" description="Acidic residues" evidence="1">
    <location>
        <begin position="574"/>
        <end position="583"/>
    </location>
</feature>
<dbReference type="EMBL" id="MCOG01000065">
    <property type="protein sequence ID" value="ORY58928.1"/>
    <property type="molecule type" value="Genomic_DNA"/>
</dbReference>
<evidence type="ECO:0000313" key="4">
    <source>
        <dbReference type="Proteomes" id="UP000193920"/>
    </source>
</evidence>
<dbReference type="Pfam" id="PF12937">
    <property type="entry name" value="F-box-like"/>
    <property type="match status" value="1"/>
</dbReference>
<keyword evidence="4" id="KW-1185">Reference proteome</keyword>
<dbReference type="AlphaFoldDB" id="A0A1Y2DI69"/>
<organism evidence="3 4">
    <name type="scientific">Neocallimastix californiae</name>
    <dbReference type="NCBI Taxonomy" id="1754190"/>
    <lineage>
        <taxon>Eukaryota</taxon>
        <taxon>Fungi</taxon>
        <taxon>Fungi incertae sedis</taxon>
        <taxon>Chytridiomycota</taxon>
        <taxon>Chytridiomycota incertae sedis</taxon>
        <taxon>Neocallimastigomycetes</taxon>
        <taxon>Neocallimastigales</taxon>
        <taxon>Neocallimastigaceae</taxon>
        <taxon>Neocallimastix</taxon>
    </lineage>
</organism>
<feature type="compositionally biased region" description="Low complexity" evidence="1">
    <location>
        <begin position="313"/>
        <end position="345"/>
    </location>
</feature>
<evidence type="ECO:0000259" key="2">
    <source>
        <dbReference type="PROSITE" id="PS50181"/>
    </source>
</evidence>
<evidence type="ECO:0000313" key="3">
    <source>
        <dbReference type="EMBL" id="ORY58928.1"/>
    </source>
</evidence>
<feature type="domain" description="F-box" evidence="2">
    <location>
        <begin position="124"/>
        <end position="170"/>
    </location>
</feature>
<gene>
    <name evidence="3" type="ORF">LY90DRAFT_701446</name>
</gene>
<accession>A0A1Y2DI69</accession>
<sequence length="832" mass="93321">MAENRFSLQLDLDLGSDIQFGKDLDFDNFKKQFLSSESTDDIEKRSPVKTNFQNANTNPSPVKTPLSQKRASSILTVSKYLNDRYRTDNAKQDNNISSLLYKVGDFFLKKNTDDKEVHSNVFVPTNTSDMPSAVIMNILLNMKSSNDLFNASLVCKRWASIALPLLYSKIHIKNENNFKICLKMKKCGKTCQLCSSNSNYTPIPLKYKGLIQELIVSISHIDMNKLIPTSTSSSYLIHKSSNKQRLSLQSTLSNSSYLSNSSSTRLNNRRDSEASIGSTLSTLSNSLYNYPINEEKMTHEPTPVSPLEGVKRNSYSPTNSSSLSSPTIFSSSENNTNNNSHNSNSSLSELLNLPIATGASGGTTASSLNVNTSLTRAMKRSSLNSGTLSPRQGNNSFQSDQIFEEHIINCAIGGNLKVLKLVNIALPNLNTMLKYIPSKQLKHLEVTTIHKRTTLEIDTFLNYLKHCDSLNYLGLGFCTDHCSCWYDDNAKSLMGRLVKSLPSHLKSLRFFCSNMVTRDTMIVISQKCPKLEKLDLTEAWFELEEEEEEEEKIDMNKSFEMLQGQSQNQGQDNTDQDQNEEENQDRITSKRSFKFSNLKYFGCRGSGGLATTKTVLNLIRSAPKLCNLNLDSPNEMAPLTSSNLNTTPAGRRSVSLNSNLSNPRNSTNGKMAVTSSDLTLKLFETILTHGNTENWKTLFLGPHLRSCSLGNLHCIALFSHLEVLQLSWVADDTLLNEITEQCRNLKILDISYSSVTDQGLKKTFIENGYGQQLEWLGIHSCSQITNEGKLLLVSEMPKLYGILTEKVALYWINNHFELRGWRGMNGYKQYIM</sequence>
<dbReference type="GO" id="GO:0031146">
    <property type="term" value="P:SCF-dependent proteasomal ubiquitin-dependent protein catabolic process"/>
    <property type="evidence" value="ECO:0007669"/>
    <property type="project" value="TreeGrafter"/>
</dbReference>
<comment type="caution">
    <text evidence="3">The sequence shown here is derived from an EMBL/GenBank/DDBJ whole genome shotgun (WGS) entry which is preliminary data.</text>
</comment>
<dbReference type="Proteomes" id="UP000193920">
    <property type="component" value="Unassembled WGS sequence"/>
</dbReference>
<evidence type="ECO:0000256" key="1">
    <source>
        <dbReference type="SAM" id="MobiDB-lite"/>
    </source>
</evidence>
<dbReference type="InterPro" id="IPR032675">
    <property type="entry name" value="LRR_dom_sf"/>
</dbReference>
<dbReference type="GO" id="GO:0019005">
    <property type="term" value="C:SCF ubiquitin ligase complex"/>
    <property type="evidence" value="ECO:0007669"/>
    <property type="project" value="TreeGrafter"/>
</dbReference>
<feature type="compositionally biased region" description="Low complexity" evidence="1">
    <location>
        <begin position="254"/>
        <end position="266"/>
    </location>
</feature>
<dbReference type="PANTHER" id="PTHR13318">
    <property type="entry name" value="PARTNER OF PAIRED, ISOFORM B-RELATED"/>
    <property type="match status" value="1"/>
</dbReference>
<dbReference type="PROSITE" id="PS50181">
    <property type="entry name" value="FBOX"/>
    <property type="match status" value="1"/>
</dbReference>
<protein>
    <recommendedName>
        <fullName evidence="2">F-box domain-containing protein</fullName>
    </recommendedName>
</protein>
<feature type="region of interest" description="Disordered" evidence="1">
    <location>
        <begin position="294"/>
        <end position="345"/>
    </location>
</feature>